<evidence type="ECO:0000313" key="2">
    <source>
        <dbReference type="EMBL" id="KAK9876911.1"/>
    </source>
</evidence>
<dbReference type="SMART" id="SM00800">
    <property type="entry name" value="uDENN"/>
    <property type="match status" value="1"/>
</dbReference>
<accession>A0AAW1TZ94</accession>
<dbReference type="InterPro" id="IPR051942">
    <property type="entry name" value="DENN_domain_containing_2"/>
</dbReference>
<dbReference type="Pfam" id="PF03455">
    <property type="entry name" value="dDENN"/>
    <property type="match status" value="1"/>
</dbReference>
<dbReference type="Pfam" id="PF02141">
    <property type="entry name" value="DENN"/>
    <property type="match status" value="1"/>
</dbReference>
<feature type="domain" description="UDENN" evidence="1">
    <location>
        <begin position="125"/>
        <end position="563"/>
    </location>
</feature>
<dbReference type="Pfam" id="PF03456">
    <property type="entry name" value="uDENN"/>
    <property type="match status" value="1"/>
</dbReference>
<gene>
    <name evidence="2" type="ORF">WA026_015947</name>
</gene>
<protein>
    <recommendedName>
        <fullName evidence="1">UDENN domain-containing protein</fullName>
    </recommendedName>
</protein>
<dbReference type="InterPro" id="IPR043153">
    <property type="entry name" value="DENN_C"/>
</dbReference>
<dbReference type="PANTHER" id="PTHR15288">
    <property type="entry name" value="DENN DOMAIN-CONTAINING PROTEIN 2"/>
    <property type="match status" value="1"/>
</dbReference>
<dbReference type="InterPro" id="IPR037516">
    <property type="entry name" value="Tripartite_DENN"/>
</dbReference>
<dbReference type="AlphaFoldDB" id="A0AAW1TZ94"/>
<dbReference type="InterPro" id="IPR001194">
    <property type="entry name" value="cDENN_dom"/>
</dbReference>
<dbReference type="InterPro" id="IPR005113">
    <property type="entry name" value="uDENN_dom"/>
</dbReference>
<sequence length="587" mass="67723">MDEKEKLLIENSVNIKQLINVFEEKKNNINIEKKHNSSSVTNGILANNDTKKLIDDEVDYTSENNLENLRNSLEQTISDSFNEETTDELRKNSLEEEEESFTVERKSSVDDTTMNKFRTYVKNVSVYAKNKPQSKKSTLFECCLIVEWNADVRRIKFKFPHDVQVPHKIEDLCFPDAAYGPLDKTTNAQTYSLVITNDKGERTFGYCRRVVPEGSNKCLPIAYCILSKHKSPRFYKKILTELESRHGISEYHRNNLLKAFFYNKYPQPGETVTIKLGDNDPCQNSKEEEKVTRISESLEDSIESNFVIVNKKGEFESLSKNETTKSNSNFYHNFDLCEESGDIMLNLHHDPIFEISDLKDLHELPIDILHKIFASLLLERKVILISCLLSKLSSCIEALQAIIYPFTWPHSFIPVLPKSLWEFVEAPTPIICGILSVEVINNHEIEYGIVVDLDEKCILKEEGDEDKALSNSMYKVWRKNLNTKNVAPDPEGYSYNLTDAYIQVFAMVLKNYRDYIVNGNFQKEAFIRSGKTRGIRRFLNWFTDTTMFSTFVDAVITNSQDFSLFDKKIALYGNSGLSLDKLLDWKL</sequence>
<dbReference type="SMART" id="SM00799">
    <property type="entry name" value="DENN"/>
    <property type="match status" value="1"/>
</dbReference>
<organism evidence="2 3">
    <name type="scientific">Henosepilachna vigintioctopunctata</name>
    <dbReference type="NCBI Taxonomy" id="420089"/>
    <lineage>
        <taxon>Eukaryota</taxon>
        <taxon>Metazoa</taxon>
        <taxon>Ecdysozoa</taxon>
        <taxon>Arthropoda</taxon>
        <taxon>Hexapoda</taxon>
        <taxon>Insecta</taxon>
        <taxon>Pterygota</taxon>
        <taxon>Neoptera</taxon>
        <taxon>Endopterygota</taxon>
        <taxon>Coleoptera</taxon>
        <taxon>Polyphaga</taxon>
        <taxon>Cucujiformia</taxon>
        <taxon>Coccinelloidea</taxon>
        <taxon>Coccinellidae</taxon>
        <taxon>Epilachninae</taxon>
        <taxon>Epilachnini</taxon>
        <taxon>Henosepilachna</taxon>
    </lineage>
</organism>
<name>A0AAW1TZ94_9CUCU</name>
<dbReference type="SMART" id="SM00801">
    <property type="entry name" value="dDENN"/>
    <property type="match status" value="1"/>
</dbReference>
<dbReference type="Gene3D" id="3.30.450.200">
    <property type="match status" value="1"/>
</dbReference>
<dbReference type="EMBL" id="JARQZJ010000039">
    <property type="protein sequence ID" value="KAK9876911.1"/>
    <property type="molecule type" value="Genomic_DNA"/>
</dbReference>
<dbReference type="InterPro" id="IPR005112">
    <property type="entry name" value="dDENN_dom"/>
</dbReference>
<evidence type="ECO:0000259" key="1">
    <source>
        <dbReference type="PROSITE" id="PS50211"/>
    </source>
</evidence>
<proteinExistence type="predicted"/>
<evidence type="ECO:0000313" key="3">
    <source>
        <dbReference type="Proteomes" id="UP001431783"/>
    </source>
</evidence>
<reference evidence="2 3" key="1">
    <citation type="submission" date="2023-03" db="EMBL/GenBank/DDBJ databases">
        <title>Genome insight into feeding habits of ladybird beetles.</title>
        <authorList>
            <person name="Li H.-S."/>
            <person name="Huang Y.-H."/>
            <person name="Pang H."/>
        </authorList>
    </citation>
    <scope>NUCLEOTIDE SEQUENCE [LARGE SCALE GENOMIC DNA]</scope>
    <source>
        <strain evidence="2">SYSU_2023b</strain>
        <tissue evidence="2">Whole body</tissue>
    </source>
</reference>
<dbReference type="Proteomes" id="UP001431783">
    <property type="component" value="Unassembled WGS sequence"/>
</dbReference>
<comment type="caution">
    <text evidence="2">The sequence shown here is derived from an EMBL/GenBank/DDBJ whole genome shotgun (WGS) entry which is preliminary data.</text>
</comment>
<dbReference type="Gene3D" id="3.40.50.11500">
    <property type="match status" value="1"/>
</dbReference>
<dbReference type="PANTHER" id="PTHR15288:SF0">
    <property type="entry name" value="UDENN DOMAIN-CONTAINING PROTEIN"/>
    <property type="match status" value="1"/>
</dbReference>
<dbReference type="PROSITE" id="PS50211">
    <property type="entry name" value="DENN"/>
    <property type="match status" value="1"/>
</dbReference>
<keyword evidence="3" id="KW-1185">Reference proteome</keyword>